<evidence type="ECO:0000256" key="1">
    <source>
        <dbReference type="SAM" id="MobiDB-lite"/>
    </source>
</evidence>
<sequence>MFLLYTLAIYLFFSSSFSEILIPLPILQYPQEQNRYQVSVRYASTPDPISNSTNIQISFTINNPREFLENYVSDGIIYWSLISQYQNLLQVNYDTLNPQWHLDTYENDLIFVSDERAGLTSIDFTILESLNKDEISPLSLMLLFKNSTTDGAFYSIPIQKLPNSLQSTSTLVSPTATTDSSTPTPNEPSSTPTPQPEDNRSSEPLSRSPKDYNHDNTLNPYGIELVGPFNSLWIFGAISVTGILSYLYGTFCRYKLKLKYINKNK</sequence>
<proteinExistence type="predicted"/>
<keyword evidence="2" id="KW-1133">Transmembrane helix</keyword>
<keyword evidence="5" id="KW-1185">Reference proteome</keyword>
<reference evidence="4 5" key="1">
    <citation type="journal article" date="2018" name="MBio">
        <title>Comparative Genomics Reveals the Core Gene Toolbox for the Fungus-Insect Symbiosis.</title>
        <authorList>
            <person name="Wang Y."/>
            <person name="Stata M."/>
            <person name="Wang W."/>
            <person name="Stajich J.E."/>
            <person name="White M.M."/>
            <person name="Moncalvo J.M."/>
        </authorList>
    </citation>
    <scope>NUCLEOTIDE SEQUENCE [LARGE SCALE GENOMIC DNA]</scope>
    <source>
        <strain evidence="4 5">AUS-77-4</strain>
    </source>
</reference>
<organism evidence="4 5">
    <name type="scientific">Furculomyces boomerangus</name>
    <dbReference type="NCBI Taxonomy" id="61424"/>
    <lineage>
        <taxon>Eukaryota</taxon>
        <taxon>Fungi</taxon>
        <taxon>Fungi incertae sedis</taxon>
        <taxon>Zoopagomycota</taxon>
        <taxon>Kickxellomycotina</taxon>
        <taxon>Harpellomycetes</taxon>
        <taxon>Harpellales</taxon>
        <taxon>Harpellaceae</taxon>
        <taxon>Furculomyces</taxon>
    </lineage>
</organism>
<evidence type="ECO:0000313" key="5">
    <source>
        <dbReference type="Proteomes" id="UP000245699"/>
    </source>
</evidence>
<comment type="caution">
    <text evidence="4">The sequence shown here is derived from an EMBL/GenBank/DDBJ whole genome shotgun (WGS) entry which is preliminary data.</text>
</comment>
<feature type="region of interest" description="Disordered" evidence="1">
    <location>
        <begin position="169"/>
        <end position="213"/>
    </location>
</feature>
<keyword evidence="2" id="KW-0472">Membrane</keyword>
<keyword evidence="3" id="KW-0732">Signal</keyword>
<feature type="signal peptide" evidence="3">
    <location>
        <begin position="1"/>
        <end position="18"/>
    </location>
</feature>
<dbReference type="Proteomes" id="UP000245699">
    <property type="component" value="Unassembled WGS sequence"/>
</dbReference>
<accession>A0A2T9XZN7</accession>
<name>A0A2T9XZN7_9FUNG</name>
<evidence type="ECO:0000256" key="3">
    <source>
        <dbReference type="SAM" id="SignalP"/>
    </source>
</evidence>
<dbReference type="AlphaFoldDB" id="A0A2T9XZN7"/>
<evidence type="ECO:0000256" key="2">
    <source>
        <dbReference type="SAM" id="Phobius"/>
    </source>
</evidence>
<dbReference type="EMBL" id="MBFT01001069">
    <property type="protein sequence ID" value="PVU85540.1"/>
    <property type="molecule type" value="Genomic_DNA"/>
</dbReference>
<evidence type="ECO:0000313" key="4">
    <source>
        <dbReference type="EMBL" id="PVU85540.1"/>
    </source>
</evidence>
<feature type="chain" id="PRO_5015545438" description="Protein PBN1" evidence="3">
    <location>
        <begin position="19"/>
        <end position="265"/>
    </location>
</feature>
<gene>
    <name evidence="4" type="ORF">BB559_006970</name>
</gene>
<feature type="transmembrane region" description="Helical" evidence="2">
    <location>
        <begin position="232"/>
        <end position="251"/>
    </location>
</feature>
<keyword evidence="2" id="KW-0812">Transmembrane</keyword>
<protein>
    <recommendedName>
        <fullName evidence="6">Protein PBN1</fullName>
    </recommendedName>
</protein>
<evidence type="ECO:0008006" key="6">
    <source>
        <dbReference type="Google" id="ProtNLM"/>
    </source>
</evidence>
<feature type="compositionally biased region" description="Low complexity" evidence="1">
    <location>
        <begin position="173"/>
        <end position="192"/>
    </location>
</feature>